<proteinExistence type="predicted"/>
<gene>
    <name evidence="2" type="ORF">COU18_00690</name>
</gene>
<organism evidence="2 3">
    <name type="scientific">Candidatus Kaiserbacteria bacterium CG10_big_fil_rev_8_21_14_0_10_51_14</name>
    <dbReference type="NCBI Taxonomy" id="1974610"/>
    <lineage>
        <taxon>Bacteria</taxon>
        <taxon>Candidatus Kaiseribacteriota</taxon>
    </lineage>
</organism>
<comment type="caution">
    <text evidence="2">The sequence shown here is derived from an EMBL/GenBank/DDBJ whole genome shotgun (WGS) entry which is preliminary data.</text>
</comment>
<dbReference type="EMBL" id="PFBK01000003">
    <property type="protein sequence ID" value="PIR83919.1"/>
    <property type="molecule type" value="Genomic_DNA"/>
</dbReference>
<keyword evidence="1" id="KW-1133">Transmembrane helix</keyword>
<protein>
    <submittedName>
        <fullName evidence="2">Uncharacterized protein</fullName>
    </submittedName>
</protein>
<keyword evidence="1" id="KW-0472">Membrane</keyword>
<keyword evidence="1" id="KW-0812">Transmembrane</keyword>
<name>A0A2H0UBX6_9BACT</name>
<evidence type="ECO:0000256" key="1">
    <source>
        <dbReference type="SAM" id="Phobius"/>
    </source>
</evidence>
<dbReference type="AlphaFoldDB" id="A0A2H0UBX6"/>
<evidence type="ECO:0000313" key="3">
    <source>
        <dbReference type="Proteomes" id="UP000231192"/>
    </source>
</evidence>
<evidence type="ECO:0000313" key="2">
    <source>
        <dbReference type="EMBL" id="PIR83919.1"/>
    </source>
</evidence>
<reference evidence="3" key="1">
    <citation type="submission" date="2017-09" db="EMBL/GenBank/DDBJ databases">
        <title>Depth-based differentiation of microbial function through sediment-hosted aquifers and enrichment of novel symbionts in the deep terrestrial subsurface.</title>
        <authorList>
            <person name="Probst A.J."/>
            <person name="Ladd B."/>
            <person name="Jarett J.K."/>
            <person name="Geller-Mcgrath D.E."/>
            <person name="Sieber C.M.K."/>
            <person name="Emerson J.B."/>
            <person name="Anantharaman K."/>
            <person name="Thomas B.C."/>
            <person name="Malmstrom R."/>
            <person name="Stieglmeier M."/>
            <person name="Klingl A."/>
            <person name="Woyke T."/>
            <person name="Ryan C.M."/>
            <person name="Banfield J.F."/>
        </authorList>
    </citation>
    <scope>NUCLEOTIDE SEQUENCE [LARGE SCALE GENOMIC DNA]</scope>
</reference>
<accession>A0A2H0UBX6</accession>
<dbReference type="Proteomes" id="UP000231192">
    <property type="component" value="Unassembled WGS sequence"/>
</dbReference>
<feature type="transmembrane region" description="Helical" evidence="1">
    <location>
        <begin position="41"/>
        <end position="60"/>
    </location>
</feature>
<sequence>MMNEARARLAGASRAINPNYPWTLRKNVIVSPDEMPSARTAVATIAIAASIVISLCCLMYKKSPTWRSFCGIREY</sequence>